<sequence>MEEKYLSRDSEHSTGWIGEQTAAWESPDYLQRIEDREQEKYLTEWCRKHEKKDRKRRREKSADRE</sequence>
<dbReference type="Proteomes" id="UP000886890">
    <property type="component" value="Unassembled WGS sequence"/>
</dbReference>
<feature type="compositionally biased region" description="Basic and acidic residues" evidence="1">
    <location>
        <begin position="1"/>
        <end position="12"/>
    </location>
</feature>
<proteinExistence type="predicted"/>
<comment type="caution">
    <text evidence="2">The sequence shown here is derived from an EMBL/GenBank/DDBJ whole genome shotgun (WGS) entry which is preliminary data.</text>
</comment>
<dbReference type="AlphaFoldDB" id="A0A9D2BHL4"/>
<reference evidence="2" key="1">
    <citation type="journal article" date="2021" name="PeerJ">
        <title>Extensive microbial diversity within the chicken gut microbiome revealed by metagenomics and culture.</title>
        <authorList>
            <person name="Gilroy R."/>
            <person name="Ravi A."/>
            <person name="Getino M."/>
            <person name="Pursley I."/>
            <person name="Horton D.L."/>
            <person name="Alikhan N.F."/>
            <person name="Baker D."/>
            <person name="Gharbi K."/>
            <person name="Hall N."/>
            <person name="Watson M."/>
            <person name="Adriaenssens E.M."/>
            <person name="Foster-Nyarko E."/>
            <person name="Jarju S."/>
            <person name="Secka A."/>
            <person name="Antonio M."/>
            <person name="Oren A."/>
            <person name="Chaudhuri R.R."/>
            <person name="La Ragione R."/>
            <person name="Hildebrand F."/>
            <person name="Pallen M.J."/>
        </authorList>
    </citation>
    <scope>NUCLEOTIDE SEQUENCE</scope>
    <source>
        <strain evidence="2">CHK183-1962</strain>
    </source>
</reference>
<name>A0A9D2BHL4_9FIRM</name>
<organism evidence="2 3">
    <name type="scientific">Candidatus Fusicatenibacter merdavium</name>
    <dbReference type="NCBI Taxonomy" id="2838600"/>
    <lineage>
        <taxon>Bacteria</taxon>
        <taxon>Bacillati</taxon>
        <taxon>Bacillota</taxon>
        <taxon>Clostridia</taxon>
        <taxon>Lachnospirales</taxon>
        <taxon>Lachnospiraceae</taxon>
        <taxon>Fusicatenibacter</taxon>
    </lineage>
</organism>
<accession>A0A9D2BHL4</accession>
<protein>
    <submittedName>
        <fullName evidence="2">Uncharacterized protein</fullName>
    </submittedName>
</protein>
<evidence type="ECO:0000313" key="3">
    <source>
        <dbReference type="Proteomes" id="UP000886890"/>
    </source>
</evidence>
<evidence type="ECO:0000256" key="1">
    <source>
        <dbReference type="SAM" id="MobiDB-lite"/>
    </source>
</evidence>
<reference evidence="2" key="2">
    <citation type="submission" date="2021-04" db="EMBL/GenBank/DDBJ databases">
        <authorList>
            <person name="Gilroy R."/>
        </authorList>
    </citation>
    <scope>NUCLEOTIDE SEQUENCE</scope>
    <source>
        <strain evidence="2">CHK183-1962</strain>
    </source>
</reference>
<evidence type="ECO:0000313" key="2">
    <source>
        <dbReference type="EMBL" id="HIX76885.1"/>
    </source>
</evidence>
<dbReference type="EMBL" id="DXEK01000076">
    <property type="protein sequence ID" value="HIX76885.1"/>
    <property type="molecule type" value="Genomic_DNA"/>
</dbReference>
<gene>
    <name evidence="2" type="ORF">H9734_04720</name>
</gene>
<feature type="region of interest" description="Disordered" evidence="1">
    <location>
        <begin position="1"/>
        <end position="21"/>
    </location>
</feature>